<feature type="transmembrane region" description="Helical" evidence="2">
    <location>
        <begin position="218"/>
        <end position="238"/>
    </location>
</feature>
<feature type="chain" id="PRO_5043698531" description="Peptidyl-tRNA hydrolase" evidence="3">
    <location>
        <begin position="18"/>
        <end position="268"/>
    </location>
</feature>
<evidence type="ECO:0008006" key="6">
    <source>
        <dbReference type="Google" id="ProtNLM"/>
    </source>
</evidence>
<dbReference type="AlphaFoldDB" id="A0AAV9H5X8"/>
<evidence type="ECO:0000256" key="3">
    <source>
        <dbReference type="SAM" id="SignalP"/>
    </source>
</evidence>
<accession>A0AAV9H5X8</accession>
<keyword evidence="5" id="KW-1185">Reference proteome</keyword>
<reference evidence="4" key="1">
    <citation type="journal article" date="2023" name="Mol. Phylogenet. Evol.">
        <title>Genome-scale phylogeny and comparative genomics of the fungal order Sordariales.</title>
        <authorList>
            <person name="Hensen N."/>
            <person name="Bonometti L."/>
            <person name="Westerberg I."/>
            <person name="Brannstrom I.O."/>
            <person name="Guillou S."/>
            <person name="Cros-Aarteil S."/>
            <person name="Calhoun S."/>
            <person name="Haridas S."/>
            <person name="Kuo A."/>
            <person name="Mondo S."/>
            <person name="Pangilinan J."/>
            <person name="Riley R."/>
            <person name="LaButti K."/>
            <person name="Andreopoulos B."/>
            <person name="Lipzen A."/>
            <person name="Chen C."/>
            <person name="Yan M."/>
            <person name="Daum C."/>
            <person name="Ng V."/>
            <person name="Clum A."/>
            <person name="Steindorff A."/>
            <person name="Ohm R.A."/>
            <person name="Martin F."/>
            <person name="Silar P."/>
            <person name="Natvig D.O."/>
            <person name="Lalanne C."/>
            <person name="Gautier V."/>
            <person name="Ament-Velasquez S.L."/>
            <person name="Kruys A."/>
            <person name="Hutchinson M.I."/>
            <person name="Powell A.J."/>
            <person name="Barry K."/>
            <person name="Miller A.N."/>
            <person name="Grigoriev I.V."/>
            <person name="Debuchy R."/>
            <person name="Gladieux P."/>
            <person name="Hiltunen Thoren M."/>
            <person name="Johannesson H."/>
        </authorList>
    </citation>
    <scope>NUCLEOTIDE SEQUENCE</scope>
    <source>
        <strain evidence="4">PSN243</strain>
    </source>
</reference>
<reference evidence="4" key="2">
    <citation type="submission" date="2023-05" db="EMBL/GenBank/DDBJ databases">
        <authorList>
            <consortium name="Lawrence Berkeley National Laboratory"/>
            <person name="Steindorff A."/>
            <person name="Hensen N."/>
            <person name="Bonometti L."/>
            <person name="Westerberg I."/>
            <person name="Brannstrom I.O."/>
            <person name="Guillou S."/>
            <person name="Cros-Aarteil S."/>
            <person name="Calhoun S."/>
            <person name="Haridas S."/>
            <person name="Kuo A."/>
            <person name="Mondo S."/>
            <person name="Pangilinan J."/>
            <person name="Riley R."/>
            <person name="Labutti K."/>
            <person name="Andreopoulos B."/>
            <person name="Lipzen A."/>
            <person name="Chen C."/>
            <person name="Yanf M."/>
            <person name="Daum C."/>
            <person name="Ng V."/>
            <person name="Clum A."/>
            <person name="Ohm R."/>
            <person name="Martin F."/>
            <person name="Silar P."/>
            <person name="Natvig D."/>
            <person name="Lalanne C."/>
            <person name="Gautier V."/>
            <person name="Ament-Velasquez S.L."/>
            <person name="Kruys A."/>
            <person name="Hutchinson M.I."/>
            <person name="Powell A.J."/>
            <person name="Barry K."/>
            <person name="Miller A.N."/>
            <person name="Grigoriev I.V."/>
            <person name="Debuchy R."/>
            <person name="Gladieux P."/>
            <person name="Thoren M.H."/>
            <person name="Johannesson H."/>
        </authorList>
    </citation>
    <scope>NUCLEOTIDE SEQUENCE</scope>
    <source>
        <strain evidence="4">PSN243</strain>
    </source>
</reference>
<evidence type="ECO:0000313" key="5">
    <source>
        <dbReference type="Proteomes" id="UP001321760"/>
    </source>
</evidence>
<proteinExistence type="predicted"/>
<organism evidence="4 5">
    <name type="scientific">Podospora aff. communis PSN243</name>
    <dbReference type="NCBI Taxonomy" id="3040156"/>
    <lineage>
        <taxon>Eukaryota</taxon>
        <taxon>Fungi</taxon>
        <taxon>Dikarya</taxon>
        <taxon>Ascomycota</taxon>
        <taxon>Pezizomycotina</taxon>
        <taxon>Sordariomycetes</taxon>
        <taxon>Sordariomycetidae</taxon>
        <taxon>Sordariales</taxon>
        <taxon>Podosporaceae</taxon>
        <taxon>Podospora</taxon>
    </lineage>
</organism>
<protein>
    <recommendedName>
        <fullName evidence="6">Peptidyl-tRNA hydrolase</fullName>
    </recommendedName>
</protein>
<keyword evidence="2" id="KW-1133">Transmembrane helix</keyword>
<keyword evidence="2" id="KW-0472">Membrane</keyword>
<keyword evidence="3" id="KW-0732">Signal</keyword>
<sequence length="268" mass="28966">MRFSSTAILALPLLAAAAESPFEQYKAKFQNFLSSFGASAPAADKAEPAAAAAAPKSKAKAAPKKIENLTLENWKDTVYAPVKPGATTPEEWYILVSGGNKTCYGHCGKLDAAFKESAAKFATQSNTPHLARLDCEDQQPLCNSWGASAGSLWVFDMLPQPAPIDVYWKPLNLSTVSTQTILDLQAKPVKESFRLVESYFHPFNGVLADYGLAVPIGYILYFFNIVPSWAFMLIVSFLSRSVMNRQMDPNGGRPAAPRGAAPPGDARS</sequence>
<dbReference type="EMBL" id="MU865915">
    <property type="protein sequence ID" value="KAK4454933.1"/>
    <property type="molecule type" value="Genomic_DNA"/>
</dbReference>
<comment type="caution">
    <text evidence="4">The sequence shown here is derived from an EMBL/GenBank/DDBJ whole genome shotgun (WGS) entry which is preliminary data.</text>
</comment>
<gene>
    <name evidence="4" type="ORF">QBC34DRAFT_391070</name>
</gene>
<evidence type="ECO:0000256" key="2">
    <source>
        <dbReference type="SAM" id="Phobius"/>
    </source>
</evidence>
<keyword evidence="2" id="KW-0812">Transmembrane</keyword>
<feature type="region of interest" description="Disordered" evidence="1">
    <location>
        <begin position="248"/>
        <end position="268"/>
    </location>
</feature>
<feature type="signal peptide" evidence="3">
    <location>
        <begin position="1"/>
        <end position="17"/>
    </location>
</feature>
<feature type="compositionally biased region" description="Low complexity" evidence="1">
    <location>
        <begin position="251"/>
        <end position="268"/>
    </location>
</feature>
<evidence type="ECO:0000313" key="4">
    <source>
        <dbReference type="EMBL" id="KAK4454933.1"/>
    </source>
</evidence>
<dbReference type="Proteomes" id="UP001321760">
    <property type="component" value="Unassembled WGS sequence"/>
</dbReference>
<name>A0AAV9H5X8_9PEZI</name>
<evidence type="ECO:0000256" key="1">
    <source>
        <dbReference type="SAM" id="MobiDB-lite"/>
    </source>
</evidence>